<evidence type="ECO:0000313" key="3">
    <source>
        <dbReference type="EMBL" id="ESU37932.1"/>
    </source>
</evidence>
<feature type="compositionally biased region" description="Polar residues" evidence="2">
    <location>
        <begin position="441"/>
        <end position="454"/>
    </location>
</feature>
<evidence type="ECO:0000313" key="4">
    <source>
        <dbReference type="Proteomes" id="UP000018320"/>
    </source>
</evidence>
<organism evidence="3 4">
    <name type="scientific">Giardia intestinalis</name>
    <name type="common">Giardia lamblia</name>
    <dbReference type="NCBI Taxonomy" id="5741"/>
    <lineage>
        <taxon>Eukaryota</taxon>
        <taxon>Metamonada</taxon>
        <taxon>Diplomonadida</taxon>
        <taxon>Hexamitidae</taxon>
        <taxon>Giardiinae</taxon>
        <taxon>Giardia</taxon>
    </lineage>
</organism>
<feature type="compositionally biased region" description="Polar residues" evidence="2">
    <location>
        <begin position="417"/>
        <end position="428"/>
    </location>
</feature>
<comment type="caution">
    <text evidence="3">The sequence shown here is derived from an EMBL/GenBank/DDBJ whole genome shotgun (WGS) entry which is preliminary data.</text>
</comment>
<dbReference type="Proteomes" id="UP000018320">
    <property type="component" value="Unassembled WGS sequence"/>
</dbReference>
<feature type="coiled-coil region" evidence="1">
    <location>
        <begin position="357"/>
        <end position="384"/>
    </location>
</feature>
<protein>
    <submittedName>
        <fullName evidence="3">Chromosome segregation protein SMC</fullName>
    </submittedName>
</protein>
<gene>
    <name evidence="3" type="ORF">DHA2_17536</name>
</gene>
<name>V6THY2_GIAIN</name>
<reference evidence="3 4" key="2">
    <citation type="journal article" date="2013" name="Genome Biol. Evol.">
        <title>Genome sequencing of Giardia lamblia genotypes A2 and B isolates (DH and GS) and comparative analysis with the genomes of genotypes A1 and E (WB and Pig).</title>
        <authorList>
            <person name="Adam R.D."/>
            <person name="Dahlstrom E.W."/>
            <person name="Martens C.A."/>
            <person name="Bruno D.P."/>
            <person name="Barbian K.D."/>
            <person name="Ricklefs S.M."/>
            <person name="Hernandez M.M."/>
            <person name="Narla N.P."/>
            <person name="Patel R.B."/>
            <person name="Porcella S.F."/>
            <person name="Nash T.E."/>
        </authorList>
    </citation>
    <scope>NUCLEOTIDE SEQUENCE [LARGE SCALE GENOMIC DNA]</scope>
    <source>
        <strain evidence="3 4">DH</strain>
    </source>
</reference>
<dbReference type="EMBL" id="AHGT01000019">
    <property type="protein sequence ID" value="ESU37932.1"/>
    <property type="molecule type" value="Genomic_DNA"/>
</dbReference>
<dbReference type="VEuPathDB" id="GiardiaDB:GL50803_0017536"/>
<dbReference type="VEuPathDB" id="GiardiaDB:QR46_3061"/>
<proteinExistence type="predicted"/>
<feature type="region of interest" description="Disordered" evidence="2">
    <location>
        <begin position="389"/>
        <end position="454"/>
    </location>
</feature>
<dbReference type="AlphaFoldDB" id="V6THY2"/>
<keyword evidence="1" id="KW-0175">Coiled coil</keyword>
<dbReference type="VEuPathDB" id="GiardiaDB:GL50581_1453"/>
<sequence length="472" mass="53557">MLGWLSHCRASQHPCVCLSTHGPCGLVAPQISDCRSKKKMDAKRLQQELSGAKTEISLLKQELQAAKDEIDRLETVNSNLMTFTAQASTKSADDGPRLTELELQISELKTQKDTAESDLSRVTATNLALQSELQAYRLDNESLRRDVIEFKQQLSALASQGAGAAQPHSDEVIGLRQQVSRLEQALEKYRFTSSDYSAWEERCYQAESRITELEVLLAGAEKYANMYQETQRLLEHARAELARQASSTGQSPRELEDLLSEYKTKLLAANEHNKRISEQYDKLLEIRNKQDERLKRMGEVQRQNDTLAIQTDILNAELTKLRLKEKEYSNILSSVDSHNLRNDERLRELEQRHRLELSRCEEVIAGLREDKSRLVEQIQAQRADFHIFTPERQSLPRGGDSGNFDPPTKASRPMSAQLYQMSARSPNLTGYHDGPVDQHALNASRNRSRPSTALKATTQLRLASRTLRNIMS</sequence>
<evidence type="ECO:0000256" key="1">
    <source>
        <dbReference type="SAM" id="Coils"/>
    </source>
</evidence>
<feature type="coiled-coil region" evidence="1">
    <location>
        <begin position="35"/>
        <end position="160"/>
    </location>
</feature>
<reference evidence="4" key="1">
    <citation type="submission" date="2012-02" db="EMBL/GenBank/DDBJ databases">
        <title>Genome sequencing of Giardia lamblia Genotypes A2 and B isolates (DH and GS) and comparative analysis with the genomes of Genotypes A1 and E (WB and Pig).</title>
        <authorList>
            <person name="Adam R."/>
            <person name="Dahlstrom E."/>
            <person name="Martens C."/>
            <person name="Bruno D."/>
            <person name="Barbian K."/>
            <person name="Porcella S.F."/>
            <person name="Nash T."/>
        </authorList>
    </citation>
    <scope>NUCLEOTIDE SEQUENCE</scope>
    <source>
        <strain evidence="4">DH</strain>
    </source>
</reference>
<evidence type="ECO:0000256" key="2">
    <source>
        <dbReference type="SAM" id="MobiDB-lite"/>
    </source>
</evidence>
<dbReference type="VEuPathDB" id="GiardiaDB:DHA2_17536"/>
<accession>V6THY2</accession>